<organism evidence="3 4">
    <name type="scientific">Friedmanniomyces simplex</name>
    <dbReference type="NCBI Taxonomy" id="329884"/>
    <lineage>
        <taxon>Eukaryota</taxon>
        <taxon>Fungi</taxon>
        <taxon>Dikarya</taxon>
        <taxon>Ascomycota</taxon>
        <taxon>Pezizomycotina</taxon>
        <taxon>Dothideomycetes</taxon>
        <taxon>Dothideomycetidae</taxon>
        <taxon>Mycosphaerellales</taxon>
        <taxon>Teratosphaeriaceae</taxon>
        <taxon>Friedmanniomyces</taxon>
    </lineage>
</organism>
<evidence type="ECO:0000256" key="1">
    <source>
        <dbReference type="ARBA" id="ARBA00022448"/>
    </source>
</evidence>
<keyword evidence="2" id="KW-0472">Membrane</keyword>
<keyword evidence="2" id="KW-0812">Transmembrane</keyword>
<gene>
    <name evidence="3" type="ORF">B0A55_08116</name>
</gene>
<evidence type="ECO:0000313" key="4">
    <source>
        <dbReference type="Proteomes" id="UP000309340"/>
    </source>
</evidence>
<dbReference type="OrthoDB" id="4161376at2759"/>
<evidence type="ECO:0000313" key="3">
    <source>
        <dbReference type="EMBL" id="TKA69655.1"/>
    </source>
</evidence>
<name>A0A4U0X5D2_9PEZI</name>
<sequence>MFVPAAEYYIGGAMETKLNITSVEVITEAIGITGTSLLPLLQELPGIKGVPGAYELVVLAGQMAYAEAYKWVYYVSIAFGTLSIIAACFLGDISKYMDDHVAVVMH</sequence>
<keyword evidence="4" id="KW-1185">Reference proteome</keyword>
<keyword evidence="1" id="KW-0813">Transport</keyword>
<comment type="caution">
    <text evidence="3">The sequence shown here is derived from an EMBL/GenBank/DDBJ whole genome shotgun (WGS) entry which is preliminary data.</text>
</comment>
<accession>A0A4U0X5D2</accession>
<proteinExistence type="predicted"/>
<dbReference type="Proteomes" id="UP000309340">
    <property type="component" value="Unassembled WGS sequence"/>
</dbReference>
<feature type="transmembrane region" description="Helical" evidence="2">
    <location>
        <begin position="71"/>
        <end position="90"/>
    </location>
</feature>
<dbReference type="InterPro" id="IPR010573">
    <property type="entry name" value="MFS_Str1/Tri12-like"/>
</dbReference>
<dbReference type="GO" id="GO:0022857">
    <property type="term" value="F:transmembrane transporter activity"/>
    <property type="evidence" value="ECO:0007669"/>
    <property type="project" value="InterPro"/>
</dbReference>
<protein>
    <submittedName>
        <fullName evidence="3">Uncharacterized protein</fullName>
    </submittedName>
</protein>
<dbReference type="EMBL" id="NAJQ01000439">
    <property type="protein sequence ID" value="TKA69655.1"/>
    <property type="molecule type" value="Genomic_DNA"/>
</dbReference>
<dbReference type="Pfam" id="PF06609">
    <property type="entry name" value="TRI12"/>
    <property type="match status" value="1"/>
</dbReference>
<evidence type="ECO:0000256" key="2">
    <source>
        <dbReference type="SAM" id="Phobius"/>
    </source>
</evidence>
<reference evidence="3 4" key="1">
    <citation type="submission" date="2017-03" db="EMBL/GenBank/DDBJ databases">
        <title>Genomes of endolithic fungi from Antarctica.</title>
        <authorList>
            <person name="Coleine C."/>
            <person name="Masonjones S."/>
            <person name="Stajich J.E."/>
        </authorList>
    </citation>
    <scope>NUCLEOTIDE SEQUENCE [LARGE SCALE GENOMIC DNA]</scope>
    <source>
        <strain evidence="3 4">CCFEE 5184</strain>
    </source>
</reference>
<dbReference type="AlphaFoldDB" id="A0A4U0X5D2"/>
<keyword evidence="2" id="KW-1133">Transmembrane helix</keyword>